<dbReference type="GO" id="GO:0005829">
    <property type="term" value="C:cytosol"/>
    <property type="evidence" value="ECO:0007669"/>
    <property type="project" value="TreeGrafter"/>
</dbReference>
<dbReference type="InterPro" id="IPR016035">
    <property type="entry name" value="Acyl_Trfase/lysoPLipase"/>
</dbReference>
<dbReference type="EC" id="3.1.1.5" evidence="6"/>
<evidence type="ECO:0000256" key="7">
    <source>
        <dbReference type="SAM" id="MobiDB-lite"/>
    </source>
</evidence>
<evidence type="ECO:0000256" key="5">
    <source>
        <dbReference type="PROSITE-ProRule" id="PRU00555"/>
    </source>
</evidence>
<dbReference type="PANTHER" id="PTHR10728">
    <property type="entry name" value="CYTOSOLIC PHOSPHOLIPASE A2"/>
    <property type="match status" value="1"/>
</dbReference>
<dbReference type="SMART" id="SM00022">
    <property type="entry name" value="PLAc"/>
    <property type="match status" value="1"/>
</dbReference>
<dbReference type="Pfam" id="PF01735">
    <property type="entry name" value="PLA2_B"/>
    <property type="match status" value="2"/>
</dbReference>
<dbReference type="GO" id="GO:0005576">
    <property type="term" value="C:extracellular region"/>
    <property type="evidence" value="ECO:0007669"/>
    <property type="project" value="TreeGrafter"/>
</dbReference>
<organism evidence="9 10">
    <name type="scientific">[Candida] arabinofermentans NRRL YB-2248</name>
    <dbReference type="NCBI Taxonomy" id="983967"/>
    <lineage>
        <taxon>Eukaryota</taxon>
        <taxon>Fungi</taxon>
        <taxon>Dikarya</taxon>
        <taxon>Ascomycota</taxon>
        <taxon>Saccharomycotina</taxon>
        <taxon>Pichiomycetes</taxon>
        <taxon>Pichiales</taxon>
        <taxon>Pichiaceae</taxon>
        <taxon>Ogataea</taxon>
        <taxon>Ogataea/Candida clade</taxon>
    </lineage>
</organism>
<dbReference type="PANTHER" id="PTHR10728:SF56">
    <property type="entry name" value="MEIOTIC PHOSPHOLIPASE SPO1-RELATED"/>
    <property type="match status" value="1"/>
</dbReference>
<dbReference type="STRING" id="983967.A0A1E4T338"/>
<reference evidence="10" key="1">
    <citation type="submission" date="2016-04" db="EMBL/GenBank/DDBJ databases">
        <title>Comparative genomics of biotechnologically important yeasts.</title>
        <authorList>
            <consortium name="DOE Joint Genome Institute"/>
            <person name="Riley R."/>
            <person name="Haridas S."/>
            <person name="Wolfe K.H."/>
            <person name="Lopes M.R."/>
            <person name="Hittinger C.T."/>
            <person name="Goker M."/>
            <person name="Salamov A."/>
            <person name="Wisecaver J."/>
            <person name="Long T.M."/>
            <person name="Aerts A.L."/>
            <person name="Barry K."/>
            <person name="Choi C."/>
            <person name="Clum A."/>
            <person name="Coughlan A.Y."/>
            <person name="Deshpande S."/>
            <person name="Douglass A.P."/>
            <person name="Hanson S.J."/>
            <person name="Klenk H.-P."/>
            <person name="Labutti K."/>
            <person name="Lapidus A."/>
            <person name="Lindquist E."/>
            <person name="Lipzen A."/>
            <person name="Meier-Kolthoff J.P."/>
            <person name="Ohm R.A."/>
            <person name="Otillar R.P."/>
            <person name="Pangilinan J."/>
            <person name="Peng Y."/>
            <person name="Rokas A."/>
            <person name="Rosa C.A."/>
            <person name="Scheuner C."/>
            <person name="Sibirny A.A."/>
            <person name="Slot J.C."/>
            <person name="Stielow J.B."/>
            <person name="Sun H."/>
            <person name="Kurtzman C.P."/>
            <person name="Blackwell M."/>
            <person name="Grigoriev I.V."/>
            <person name="Jeffries T.W."/>
        </authorList>
    </citation>
    <scope>NUCLEOTIDE SEQUENCE [LARGE SCALE GENOMIC DNA]</scope>
    <source>
        <strain evidence="10">NRRL YB-2248</strain>
    </source>
</reference>
<dbReference type="GO" id="GO:0005886">
    <property type="term" value="C:plasma membrane"/>
    <property type="evidence" value="ECO:0007669"/>
    <property type="project" value="TreeGrafter"/>
</dbReference>
<evidence type="ECO:0000256" key="3">
    <source>
        <dbReference type="ARBA" id="ARBA00022963"/>
    </source>
</evidence>
<evidence type="ECO:0000256" key="4">
    <source>
        <dbReference type="ARBA" id="ARBA00023098"/>
    </source>
</evidence>
<keyword evidence="3 5" id="KW-0442">Lipid degradation</keyword>
<comment type="catalytic activity">
    <reaction evidence="6">
        <text>a 1-acyl-sn-glycero-3-phosphocholine + H2O = sn-glycerol 3-phosphocholine + a fatty acid + H(+)</text>
        <dbReference type="Rhea" id="RHEA:15177"/>
        <dbReference type="ChEBI" id="CHEBI:15377"/>
        <dbReference type="ChEBI" id="CHEBI:15378"/>
        <dbReference type="ChEBI" id="CHEBI:16870"/>
        <dbReference type="ChEBI" id="CHEBI:28868"/>
        <dbReference type="ChEBI" id="CHEBI:58168"/>
        <dbReference type="EC" id="3.1.1.5"/>
    </reaction>
</comment>
<dbReference type="SUPFAM" id="SSF52151">
    <property type="entry name" value="FabD/lysophospholipase-like"/>
    <property type="match status" value="1"/>
</dbReference>
<dbReference type="EMBL" id="KV453850">
    <property type="protein sequence ID" value="ODV86180.1"/>
    <property type="molecule type" value="Genomic_DNA"/>
</dbReference>
<keyword evidence="10" id="KW-1185">Reference proteome</keyword>
<dbReference type="PROSITE" id="PS51210">
    <property type="entry name" value="PLA2C"/>
    <property type="match status" value="1"/>
</dbReference>
<dbReference type="InterPro" id="IPR002642">
    <property type="entry name" value="LysoPLipase_cat_dom"/>
</dbReference>
<dbReference type="OrthoDB" id="4084751at2759"/>
<feature type="region of interest" description="Disordered" evidence="7">
    <location>
        <begin position="209"/>
        <end position="236"/>
    </location>
</feature>
<comment type="similarity">
    <text evidence="1 6">Belongs to the lysophospholipase family.</text>
</comment>
<protein>
    <recommendedName>
        <fullName evidence="6">Lysophospholipase</fullName>
        <ecNumber evidence="6">3.1.1.5</ecNumber>
    </recommendedName>
</protein>
<feature type="domain" description="PLA2c" evidence="8">
    <location>
        <begin position="62"/>
        <end position="703"/>
    </location>
</feature>
<feature type="compositionally biased region" description="Basic and acidic residues" evidence="7">
    <location>
        <begin position="218"/>
        <end position="232"/>
    </location>
</feature>
<dbReference type="GO" id="GO:0005783">
    <property type="term" value="C:endoplasmic reticulum"/>
    <property type="evidence" value="ECO:0007669"/>
    <property type="project" value="TreeGrafter"/>
</dbReference>
<evidence type="ECO:0000313" key="10">
    <source>
        <dbReference type="Proteomes" id="UP000094801"/>
    </source>
</evidence>
<evidence type="ECO:0000256" key="6">
    <source>
        <dbReference type="RuleBase" id="RU362103"/>
    </source>
</evidence>
<evidence type="ECO:0000313" key="9">
    <source>
        <dbReference type="EMBL" id="ODV86180.1"/>
    </source>
</evidence>
<dbReference type="GO" id="GO:0046475">
    <property type="term" value="P:glycerophospholipid catabolic process"/>
    <property type="evidence" value="ECO:0007669"/>
    <property type="project" value="TreeGrafter"/>
</dbReference>
<evidence type="ECO:0000259" key="8">
    <source>
        <dbReference type="PROSITE" id="PS51210"/>
    </source>
</evidence>
<dbReference type="GO" id="GO:0004622">
    <property type="term" value="F:phosphatidylcholine lysophospholipase activity"/>
    <property type="evidence" value="ECO:0007669"/>
    <property type="project" value="UniProtKB-EC"/>
</dbReference>
<keyword evidence="6" id="KW-0732">Signal</keyword>
<keyword evidence="4 5" id="KW-0443">Lipid metabolism</keyword>
<evidence type="ECO:0000256" key="1">
    <source>
        <dbReference type="ARBA" id="ARBA00008780"/>
    </source>
</evidence>
<dbReference type="GO" id="GO:0004623">
    <property type="term" value="F:phospholipase A2 activity"/>
    <property type="evidence" value="ECO:0007669"/>
    <property type="project" value="TreeGrafter"/>
</dbReference>
<sequence>MQINGLFLLIFIRIVACMGINRKYPKTAMKLKQEEFKNDTFTYKRFSNSTTVQLPDSLSRHACPETQLFRKADSISTPESEYIFNRQLETHKHLLDFFKRLAIPNLDLNKTFEAYTPSIAISLSGGSFRSFLTSAGVLQAFDSRTPGSLRPGHLGGILQSSSYIAGVSGGSWLVSSLIMNDFKSIDQIKQQGCWRLDYPLLRGVPNLQINQNRGGNRKTKEGSTSKTKEKGKASSTDLKVSDIEIDPTLTITLDESNSFPDSFLKIFNKKTDETEVQMDIQTLEFYKQLHLQVSEKRKRGFKLSLTDYWGRAIANSVFPIINGSTSQETFSRIREKAVFKNHQLPFPIILSNTKNVEEKVKTKATSRLFEFNPYEFGSWEPGMDYFVLVEVLGSPLRNGKPYKGYCTSGYDDLGFITGVSSSLFNSVFHRIWEAISKTKKQTYESMKTIMNVFGVTFSHDEEHGMNHEKYVSDYAVISPNPFFNFENMTLESITNSTDLYLVDGGENENIPLEPFFHKTRQVDVVIAIDSSSDFKNYPNGTHLYGTSSRFNHKLNNMTFFHDNGEYSLFPSVPEVKKFVKMGFNKRPTFFGCNITTAFKKRGYQNSTRALTENWVPPLVVYLPNNEYTYHSNTSTFKLTYNHTEVESMLENGYSIGTYANGTIDKEFPICMGCAILKRQLDKTKTELSQLEVCRSCYNRYCYN</sequence>
<dbReference type="Proteomes" id="UP000094801">
    <property type="component" value="Unassembled WGS sequence"/>
</dbReference>
<gene>
    <name evidence="9" type="ORF">CANARDRAFT_127785</name>
</gene>
<feature type="chain" id="PRO_5009027767" description="Lysophospholipase" evidence="6">
    <location>
        <begin position="18"/>
        <end position="703"/>
    </location>
</feature>
<feature type="signal peptide" evidence="6">
    <location>
        <begin position="1"/>
        <end position="17"/>
    </location>
</feature>
<dbReference type="AlphaFoldDB" id="A0A1E4T338"/>
<proteinExistence type="inferred from homology"/>
<keyword evidence="2 5" id="KW-0378">Hydrolase</keyword>
<name>A0A1E4T338_9ASCO</name>
<accession>A0A1E4T338</accession>
<dbReference type="Gene3D" id="3.40.1090.10">
    <property type="entry name" value="Cytosolic phospholipase A2 catalytic domain"/>
    <property type="match status" value="2"/>
</dbReference>
<evidence type="ECO:0000256" key="2">
    <source>
        <dbReference type="ARBA" id="ARBA00022801"/>
    </source>
</evidence>